<protein>
    <recommendedName>
        <fullName evidence="12 13">DNA primase</fullName>
        <ecNumber evidence="12">2.7.7.101</ecNumber>
    </recommendedName>
</protein>
<dbReference type="PROSITE" id="PS50880">
    <property type="entry name" value="TOPRIM"/>
    <property type="match status" value="1"/>
</dbReference>
<keyword evidence="8 12" id="KW-0862">Zinc</keyword>
<dbReference type="InterPro" id="IPR050219">
    <property type="entry name" value="DnaG_primase"/>
</dbReference>
<dbReference type="SMART" id="SM00493">
    <property type="entry name" value="TOPRIM"/>
    <property type="match status" value="1"/>
</dbReference>
<dbReference type="GO" id="GO:0008270">
    <property type="term" value="F:zinc ion binding"/>
    <property type="evidence" value="ECO:0007669"/>
    <property type="project" value="UniProtKB-UniRule"/>
</dbReference>
<keyword evidence="2 12" id="KW-0639">Primosome</keyword>
<dbReference type="SUPFAM" id="SSF57783">
    <property type="entry name" value="Zinc beta-ribbon"/>
    <property type="match status" value="1"/>
</dbReference>
<evidence type="ECO:0000256" key="13">
    <source>
        <dbReference type="PIRNR" id="PIRNR002811"/>
    </source>
</evidence>
<organism evidence="16 17">
    <name type="scientific">Sulfobacillus thermosulfidooxidans (strain DSM 9293 / VKM B-1269 / AT-1)</name>
    <dbReference type="NCBI Taxonomy" id="929705"/>
    <lineage>
        <taxon>Bacteria</taxon>
        <taxon>Bacillati</taxon>
        <taxon>Bacillota</taxon>
        <taxon>Clostridia</taxon>
        <taxon>Eubacteriales</taxon>
        <taxon>Clostridiales Family XVII. Incertae Sedis</taxon>
        <taxon>Sulfobacillus</taxon>
    </lineage>
</organism>
<dbReference type="InterPro" id="IPR006171">
    <property type="entry name" value="TOPRIM_dom"/>
</dbReference>
<dbReference type="EMBL" id="FWWY01000001">
    <property type="protein sequence ID" value="SMC02469.1"/>
    <property type="molecule type" value="Genomic_DNA"/>
</dbReference>
<dbReference type="Pfam" id="PF01807">
    <property type="entry name" value="Zn_ribbon_DnaG"/>
    <property type="match status" value="1"/>
</dbReference>
<evidence type="ECO:0000256" key="3">
    <source>
        <dbReference type="ARBA" id="ARBA00022679"/>
    </source>
</evidence>
<evidence type="ECO:0000313" key="17">
    <source>
        <dbReference type="Proteomes" id="UP000192660"/>
    </source>
</evidence>
<evidence type="ECO:0000256" key="11">
    <source>
        <dbReference type="ARBA" id="ARBA00023163"/>
    </source>
</evidence>
<dbReference type="CDD" id="cd03364">
    <property type="entry name" value="TOPRIM_DnaG_primases"/>
    <property type="match status" value="1"/>
</dbReference>
<dbReference type="InterPro" id="IPR002694">
    <property type="entry name" value="Znf_CHC2"/>
</dbReference>
<feature type="zinc finger region" description="CHC2-type" evidence="12 14">
    <location>
        <begin position="40"/>
        <end position="64"/>
    </location>
</feature>
<dbReference type="InterPro" id="IPR013264">
    <property type="entry name" value="DNAG_N"/>
</dbReference>
<evidence type="ECO:0000256" key="10">
    <source>
        <dbReference type="ARBA" id="ARBA00023125"/>
    </source>
</evidence>
<dbReference type="GO" id="GO:0006269">
    <property type="term" value="P:DNA replication, synthesis of primer"/>
    <property type="evidence" value="ECO:0007669"/>
    <property type="project" value="UniProtKB-UniRule"/>
</dbReference>
<keyword evidence="7 12" id="KW-0863">Zinc-finger</keyword>
<dbReference type="GO" id="GO:0005737">
    <property type="term" value="C:cytoplasm"/>
    <property type="evidence" value="ECO:0007669"/>
    <property type="project" value="TreeGrafter"/>
</dbReference>
<dbReference type="Pfam" id="PF10410">
    <property type="entry name" value="DnaB_bind"/>
    <property type="match status" value="1"/>
</dbReference>
<accession>A0A1W1W8J9</accession>
<dbReference type="FunFam" id="3.90.580.10:FF:000001">
    <property type="entry name" value="DNA primase"/>
    <property type="match status" value="1"/>
</dbReference>
<dbReference type="PANTHER" id="PTHR30313">
    <property type="entry name" value="DNA PRIMASE"/>
    <property type="match status" value="1"/>
</dbReference>
<dbReference type="InterPro" id="IPR034151">
    <property type="entry name" value="TOPRIM_DnaG_bac"/>
</dbReference>
<keyword evidence="5 12" id="KW-0235">DNA replication</keyword>
<dbReference type="GO" id="GO:1990077">
    <property type="term" value="C:primosome complex"/>
    <property type="evidence" value="ECO:0007669"/>
    <property type="project" value="UniProtKB-KW"/>
</dbReference>
<dbReference type="InterPro" id="IPR037068">
    <property type="entry name" value="DNA_primase_core_N_sf"/>
</dbReference>
<dbReference type="Pfam" id="PF13155">
    <property type="entry name" value="Toprim_2"/>
    <property type="match status" value="1"/>
</dbReference>
<evidence type="ECO:0000256" key="8">
    <source>
        <dbReference type="ARBA" id="ARBA00022833"/>
    </source>
</evidence>
<evidence type="ECO:0000256" key="7">
    <source>
        <dbReference type="ARBA" id="ARBA00022771"/>
    </source>
</evidence>
<reference evidence="17" key="1">
    <citation type="submission" date="2017-04" db="EMBL/GenBank/DDBJ databases">
        <authorList>
            <person name="Varghese N."/>
            <person name="Submissions S."/>
        </authorList>
    </citation>
    <scope>NUCLEOTIDE SEQUENCE [LARGE SCALE GENOMIC DNA]</scope>
    <source>
        <strain evidence="17">DSM 9293</strain>
    </source>
</reference>
<dbReference type="Gene3D" id="3.90.580.10">
    <property type="entry name" value="Zinc finger, CHC2-type domain"/>
    <property type="match status" value="1"/>
</dbReference>
<dbReference type="PANTHER" id="PTHR30313:SF2">
    <property type="entry name" value="DNA PRIMASE"/>
    <property type="match status" value="1"/>
</dbReference>
<keyword evidence="1 12" id="KW-0240">DNA-directed RNA polymerase</keyword>
<keyword evidence="17" id="KW-1185">Reference proteome</keyword>
<comment type="catalytic activity">
    <reaction evidence="12">
        <text>ssDNA + n NTP = ssDNA/pppN(pN)n-1 hybrid + (n-1) diphosphate.</text>
        <dbReference type="EC" id="2.7.7.101"/>
    </reaction>
</comment>
<dbReference type="InterPro" id="IPR019475">
    <property type="entry name" value="DNA_primase_DnaB-bd"/>
</dbReference>
<gene>
    <name evidence="12" type="primary">dnaG</name>
    <name evidence="16" type="ORF">SAMN00768000_0612</name>
</gene>
<dbReference type="SUPFAM" id="SSF56731">
    <property type="entry name" value="DNA primase core"/>
    <property type="match status" value="1"/>
</dbReference>
<feature type="domain" description="Toprim" evidence="15">
    <location>
        <begin position="257"/>
        <end position="338"/>
    </location>
</feature>
<evidence type="ECO:0000256" key="4">
    <source>
        <dbReference type="ARBA" id="ARBA00022695"/>
    </source>
</evidence>
<comment type="similarity">
    <text evidence="12 13">Belongs to the DnaG primase family.</text>
</comment>
<proteinExistence type="inferred from homology"/>
<dbReference type="EC" id="2.7.7.101" evidence="12"/>
<dbReference type="InterPro" id="IPR006295">
    <property type="entry name" value="DNA_primase_DnaG"/>
</dbReference>
<dbReference type="NCBIfam" id="TIGR01391">
    <property type="entry name" value="dnaG"/>
    <property type="match status" value="1"/>
</dbReference>
<dbReference type="PIRSF" id="PIRSF002811">
    <property type="entry name" value="DnaG"/>
    <property type="match status" value="1"/>
</dbReference>
<dbReference type="RefSeq" id="WP_020376484.1">
    <property type="nucleotide sequence ID" value="NZ_FWWY01000001.1"/>
</dbReference>
<dbReference type="GO" id="GO:0000428">
    <property type="term" value="C:DNA-directed RNA polymerase complex"/>
    <property type="evidence" value="ECO:0007669"/>
    <property type="project" value="UniProtKB-KW"/>
</dbReference>
<keyword evidence="9" id="KW-0460">Magnesium</keyword>
<evidence type="ECO:0000259" key="15">
    <source>
        <dbReference type="PROSITE" id="PS50880"/>
    </source>
</evidence>
<name>A0A1W1W8J9_SULTA</name>
<keyword evidence="3 12" id="KW-0808">Transferase</keyword>
<comment type="subunit">
    <text evidence="12">Monomer. Interacts with DnaB.</text>
</comment>
<dbReference type="HAMAP" id="MF_00974">
    <property type="entry name" value="DNA_primase_DnaG"/>
    <property type="match status" value="1"/>
</dbReference>
<keyword evidence="4 12" id="KW-0548">Nucleotidyltransferase</keyword>
<dbReference type="Gene3D" id="3.40.1360.10">
    <property type="match status" value="1"/>
</dbReference>
<evidence type="ECO:0000313" key="16">
    <source>
        <dbReference type="EMBL" id="SMC02469.1"/>
    </source>
</evidence>
<comment type="domain">
    <text evidence="12">Contains an N-terminal zinc-binding domain, a central core domain that contains the primase activity, and a C-terminal DnaB-binding domain.</text>
</comment>
<evidence type="ECO:0000256" key="9">
    <source>
        <dbReference type="ARBA" id="ARBA00022842"/>
    </source>
</evidence>
<evidence type="ECO:0000256" key="12">
    <source>
        <dbReference type="HAMAP-Rule" id="MF_00974"/>
    </source>
</evidence>
<dbReference type="InterPro" id="IPR036977">
    <property type="entry name" value="DNA_primase_Znf_CHC2"/>
</dbReference>
<keyword evidence="6 12" id="KW-0479">Metal-binding</keyword>
<dbReference type="GO" id="GO:0003899">
    <property type="term" value="F:DNA-directed RNA polymerase activity"/>
    <property type="evidence" value="ECO:0007669"/>
    <property type="project" value="UniProtKB-UniRule"/>
</dbReference>
<comment type="cofactor">
    <cofactor evidence="12 13 14">
        <name>Zn(2+)</name>
        <dbReference type="ChEBI" id="CHEBI:29105"/>
    </cofactor>
    <text evidence="12 13 14">Binds 1 zinc ion per monomer.</text>
</comment>
<dbReference type="AlphaFoldDB" id="A0A1W1W8J9"/>
<evidence type="ECO:0000256" key="2">
    <source>
        <dbReference type="ARBA" id="ARBA00022515"/>
    </source>
</evidence>
<dbReference type="Pfam" id="PF08275">
    <property type="entry name" value="DNAG_N"/>
    <property type="match status" value="1"/>
</dbReference>
<dbReference type="OrthoDB" id="9803773at2"/>
<comment type="function">
    <text evidence="12 13">RNA polymerase that catalyzes the synthesis of short RNA molecules used as primers for DNA polymerase during DNA replication.</text>
</comment>
<evidence type="ECO:0000256" key="5">
    <source>
        <dbReference type="ARBA" id="ARBA00022705"/>
    </source>
</evidence>
<keyword evidence="10 12" id="KW-0238">DNA-binding</keyword>
<dbReference type="InterPro" id="IPR030846">
    <property type="entry name" value="DnaG_bac"/>
</dbReference>
<dbReference type="STRING" id="28034.BFX07_04625"/>
<dbReference type="Gene3D" id="3.90.980.10">
    <property type="entry name" value="DNA primase, catalytic core, N-terminal domain"/>
    <property type="match status" value="1"/>
</dbReference>
<dbReference type="GO" id="GO:0003677">
    <property type="term" value="F:DNA binding"/>
    <property type="evidence" value="ECO:0007669"/>
    <property type="project" value="UniProtKB-KW"/>
</dbReference>
<sequence length="596" mass="67965">MLDSTYEAWVNAVRDAADIVDVIGRYVSLKQKGKNFWGLCPFHQEKTPSFSVDPQQQLFYCFGCHTGGTVYTFLMEHDGLSFNEAVDMLATEVGIPRPQKSENTEVTRHFSRLQAVMEWTQEFFQISANQYAEIFLGYLASRQVSEAARKRFELGYAPKSWNALTQFLSKHGITDAEMLEAGVAVSRQENQGIYDRWRHRIMFPIWNHRGQLIAFGGRSIEPDQEPKYLNSPDTPLFHKSTVLYGEHLARKFWRQGRRPLLVEGYFDVIACHEAGLGQAVASLGTALSKEHARALARYSKEVDLLYDRDQAGQEAMRRAFMILSEEGVQVNRVTLTSGKDPDEFLREKGLSALAESVERRIPYFEAILEERLADSPRQSARAKAELVEGLKPFWNALSNPIEKAGYLELMARKLQVDQSILAQSFGLKQGNGHISPKNRHNMERIVSKVKRPSYDVYLLALLVRHPEYVGKVRETLPEWILEHDLTPVLDNLEQGKPLAELTSQIDRMETQVRRLVLEALAYDGPDGGPRVFEDVMQAIVRQRDNTRWKSLIARLKQGEDSPELIREIQALQSRLAQDQMTRTSAPWDAVRIGKEG</sequence>
<dbReference type="Proteomes" id="UP000192660">
    <property type="component" value="Unassembled WGS sequence"/>
</dbReference>
<evidence type="ECO:0000256" key="14">
    <source>
        <dbReference type="PIRSR" id="PIRSR002811-1"/>
    </source>
</evidence>
<evidence type="ECO:0000256" key="6">
    <source>
        <dbReference type="ARBA" id="ARBA00022723"/>
    </source>
</evidence>
<dbReference type="SMART" id="SM00400">
    <property type="entry name" value="ZnF_CHCC"/>
    <property type="match status" value="1"/>
</dbReference>
<evidence type="ECO:0000256" key="1">
    <source>
        <dbReference type="ARBA" id="ARBA00022478"/>
    </source>
</evidence>
<keyword evidence="11 12" id="KW-0804">Transcription</keyword>